<sequence length="107" mass="11724">MFIGRRGRGCAVDDKHDLAARLIGGPLDCVGQRAAPHLFVKLGELASDGDATCRSERVCKIGERASDTMRSLVAHDSSRLASEFQQALIASHALARQEPFEYEPCRR</sequence>
<evidence type="ECO:0000313" key="1">
    <source>
        <dbReference type="EMBL" id="CAB4941078.1"/>
    </source>
</evidence>
<dbReference type="EMBL" id="CAFBMH010000233">
    <property type="protein sequence ID" value="CAB4941078.1"/>
    <property type="molecule type" value="Genomic_DNA"/>
</dbReference>
<gene>
    <name evidence="1" type="ORF">UFOPK3543_03259</name>
</gene>
<reference evidence="1" key="1">
    <citation type="submission" date="2020-05" db="EMBL/GenBank/DDBJ databases">
        <authorList>
            <person name="Chiriac C."/>
            <person name="Salcher M."/>
            <person name="Ghai R."/>
            <person name="Kavagutti S V."/>
        </authorList>
    </citation>
    <scope>NUCLEOTIDE SEQUENCE</scope>
</reference>
<dbReference type="AlphaFoldDB" id="A0A6J7JCH3"/>
<organism evidence="1">
    <name type="scientific">freshwater metagenome</name>
    <dbReference type="NCBI Taxonomy" id="449393"/>
    <lineage>
        <taxon>unclassified sequences</taxon>
        <taxon>metagenomes</taxon>
        <taxon>ecological metagenomes</taxon>
    </lineage>
</organism>
<proteinExistence type="predicted"/>
<protein>
    <submittedName>
        <fullName evidence="1">Unannotated protein</fullName>
    </submittedName>
</protein>
<name>A0A6J7JCH3_9ZZZZ</name>
<accession>A0A6J7JCH3</accession>